<dbReference type="Pfam" id="PF17917">
    <property type="entry name" value="RT_RNaseH"/>
    <property type="match status" value="1"/>
</dbReference>
<dbReference type="PANTHER" id="PTHR37984">
    <property type="entry name" value="PROTEIN CBG26694"/>
    <property type="match status" value="1"/>
</dbReference>
<comment type="caution">
    <text evidence="9">The sequence shown here is derived from an EMBL/GenBank/DDBJ whole genome shotgun (WGS) entry which is preliminary data.</text>
</comment>
<evidence type="ECO:0000256" key="2">
    <source>
        <dbReference type="ARBA" id="ARBA00022679"/>
    </source>
</evidence>
<keyword evidence="7 9" id="KW-0695">RNA-directed DNA polymerase</keyword>
<organism evidence="9 10">
    <name type="scientific">Popillia japonica</name>
    <name type="common">Japanese beetle</name>
    <dbReference type="NCBI Taxonomy" id="7064"/>
    <lineage>
        <taxon>Eukaryota</taxon>
        <taxon>Metazoa</taxon>
        <taxon>Ecdysozoa</taxon>
        <taxon>Arthropoda</taxon>
        <taxon>Hexapoda</taxon>
        <taxon>Insecta</taxon>
        <taxon>Pterygota</taxon>
        <taxon>Neoptera</taxon>
        <taxon>Endopterygota</taxon>
        <taxon>Coleoptera</taxon>
        <taxon>Polyphaga</taxon>
        <taxon>Scarabaeiformia</taxon>
        <taxon>Scarabaeidae</taxon>
        <taxon>Rutelinae</taxon>
        <taxon>Popillia</taxon>
    </lineage>
</organism>
<evidence type="ECO:0000313" key="10">
    <source>
        <dbReference type="Proteomes" id="UP001458880"/>
    </source>
</evidence>
<keyword evidence="5" id="KW-0255">Endonuclease</keyword>
<dbReference type="Pfam" id="PF17921">
    <property type="entry name" value="Integrase_H2C2"/>
    <property type="match status" value="1"/>
</dbReference>
<evidence type="ECO:0000256" key="6">
    <source>
        <dbReference type="ARBA" id="ARBA00022801"/>
    </source>
</evidence>
<keyword evidence="10" id="KW-1185">Reference proteome</keyword>
<dbReference type="SUPFAM" id="SSF56672">
    <property type="entry name" value="DNA/RNA polymerases"/>
    <property type="match status" value="1"/>
</dbReference>
<dbReference type="InterPro" id="IPR043502">
    <property type="entry name" value="DNA/RNA_pol_sf"/>
</dbReference>
<dbReference type="InterPro" id="IPR001969">
    <property type="entry name" value="Aspartic_peptidase_AS"/>
</dbReference>
<evidence type="ECO:0000256" key="4">
    <source>
        <dbReference type="ARBA" id="ARBA00022722"/>
    </source>
</evidence>
<dbReference type="GO" id="GO:0042575">
    <property type="term" value="C:DNA polymerase complex"/>
    <property type="evidence" value="ECO:0007669"/>
    <property type="project" value="UniProtKB-ARBA"/>
</dbReference>
<dbReference type="PANTHER" id="PTHR37984:SF15">
    <property type="entry name" value="INTEGRASE CATALYTIC DOMAIN-CONTAINING PROTEIN"/>
    <property type="match status" value="1"/>
</dbReference>
<dbReference type="InterPro" id="IPR012337">
    <property type="entry name" value="RNaseH-like_sf"/>
</dbReference>
<dbReference type="GO" id="GO:0003676">
    <property type="term" value="F:nucleic acid binding"/>
    <property type="evidence" value="ECO:0007669"/>
    <property type="project" value="InterPro"/>
</dbReference>
<dbReference type="Gene3D" id="3.30.420.10">
    <property type="entry name" value="Ribonuclease H-like superfamily/Ribonuclease H"/>
    <property type="match status" value="2"/>
</dbReference>
<dbReference type="GO" id="GO:0004519">
    <property type="term" value="F:endonuclease activity"/>
    <property type="evidence" value="ECO:0007669"/>
    <property type="project" value="UniProtKB-KW"/>
</dbReference>
<gene>
    <name evidence="9" type="ORF">QE152_g3517</name>
</gene>
<dbReference type="EMBL" id="JASPKY010000014">
    <property type="protein sequence ID" value="KAK9753373.1"/>
    <property type="molecule type" value="Genomic_DNA"/>
</dbReference>
<dbReference type="InterPro" id="IPR036397">
    <property type="entry name" value="RNaseH_sf"/>
</dbReference>
<evidence type="ECO:0000256" key="7">
    <source>
        <dbReference type="ARBA" id="ARBA00022918"/>
    </source>
</evidence>
<dbReference type="PROSITE" id="PS00141">
    <property type="entry name" value="ASP_PROTEASE"/>
    <property type="match status" value="1"/>
</dbReference>
<dbReference type="SUPFAM" id="SSF52949">
    <property type="entry name" value="Macro domain-like"/>
    <property type="match status" value="1"/>
</dbReference>
<keyword evidence="2" id="KW-0808">Transferase</keyword>
<dbReference type="InterPro" id="IPR050951">
    <property type="entry name" value="Retrovirus_Pol_polyprotein"/>
</dbReference>
<name>A0AAW1N3Y3_POPJA</name>
<dbReference type="InterPro" id="IPR043472">
    <property type="entry name" value="Macro_dom-like"/>
</dbReference>
<dbReference type="SUPFAM" id="SSF53098">
    <property type="entry name" value="Ribonuclease H-like"/>
    <property type="match status" value="1"/>
</dbReference>
<dbReference type="Gene3D" id="2.40.70.10">
    <property type="entry name" value="Acid Proteases"/>
    <property type="match status" value="1"/>
</dbReference>
<accession>A0AAW1N3Y3</accession>
<feature type="domain" description="Integrase catalytic" evidence="8">
    <location>
        <begin position="612"/>
        <end position="811"/>
    </location>
</feature>
<dbReference type="Gene3D" id="1.10.340.70">
    <property type="match status" value="1"/>
</dbReference>
<reference evidence="9 10" key="1">
    <citation type="journal article" date="2024" name="BMC Genomics">
        <title>De novo assembly and annotation of Popillia japonica's genome with initial clues to its potential as an invasive pest.</title>
        <authorList>
            <person name="Cucini C."/>
            <person name="Boschi S."/>
            <person name="Funari R."/>
            <person name="Cardaioli E."/>
            <person name="Iannotti N."/>
            <person name="Marturano G."/>
            <person name="Paoli F."/>
            <person name="Bruttini M."/>
            <person name="Carapelli A."/>
            <person name="Frati F."/>
            <person name="Nardi F."/>
        </authorList>
    </citation>
    <scope>NUCLEOTIDE SEQUENCE [LARGE SCALE GENOMIC DNA]</scope>
    <source>
        <strain evidence="9">DMR45628</strain>
    </source>
</reference>
<dbReference type="InterPro" id="IPR001584">
    <property type="entry name" value="Integrase_cat-core"/>
</dbReference>
<keyword evidence="6" id="KW-0378">Hydrolase</keyword>
<dbReference type="InterPro" id="IPR041373">
    <property type="entry name" value="RT_RNaseH"/>
</dbReference>
<evidence type="ECO:0000256" key="1">
    <source>
        <dbReference type="ARBA" id="ARBA00012493"/>
    </source>
</evidence>
<dbReference type="CDD" id="cd09274">
    <property type="entry name" value="RNase_HI_RT_Ty3"/>
    <property type="match status" value="1"/>
</dbReference>
<evidence type="ECO:0000259" key="8">
    <source>
        <dbReference type="PROSITE" id="PS50994"/>
    </source>
</evidence>
<evidence type="ECO:0000256" key="3">
    <source>
        <dbReference type="ARBA" id="ARBA00022695"/>
    </source>
</evidence>
<dbReference type="EC" id="2.7.7.49" evidence="1"/>
<dbReference type="Gene3D" id="3.40.220.10">
    <property type="entry name" value="Leucine Aminopeptidase, subunit E, domain 1"/>
    <property type="match status" value="1"/>
</dbReference>
<dbReference type="InterPro" id="IPR021109">
    <property type="entry name" value="Peptidase_aspartic_dom_sf"/>
</dbReference>
<proteinExistence type="predicted"/>
<dbReference type="InterPro" id="IPR041588">
    <property type="entry name" value="Integrase_H2C2"/>
</dbReference>
<dbReference type="FunFam" id="1.10.340.70:FF:000001">
    <property type="entry name" value="Retrovirus-related Pol polyprotein from transposon gypsy-like Protein"/>
    <property type="match status" value="1"/>
</dbReference>
<dbReference type="Proteomes" id="UP001458880">
    <property type="component" value="Unassembled WGS sequence"/>
</dbReference>
<sequence>MINISRPKSLGDLEELIDSIAERTETTYTAQQETPKNNEKAAVQKEPLNVESLTSDIANLMAELQEVLNPALLHNQANSGTSRFKDNILTLRGKIFNQPQEIVLDTGSSYNLISRTIAKEITPLETAPILVTVGSNVINVLGKSQIPITLKQRQFQIEALVVEKLPVPLLLGYNFMRDNGVIINFSNNSIDFPKIIEQVNSDSYKKFQKLFHYYTIDKPDNVTEIDADIFKVNDKYSLLQCVSADMKMAGGIAKTFKEKFNTVQDRSKQVGDITVTKVNDRCDEIKNRSSHASVQLLAAGTTPTFNIADELSPRQKEYLSNILNNNKDLMAWDSTKLGLTNLAEHEINTESAQPIRSKPYKVAPKERNIIHEQSGQYSIFGRFFGEECLSAVWAVQYFRSFLWGLEHFTIVTDHHSLCWLHSIKNPSSRLARWSLKLMEYNYTVQHKRGSKNGDVDALSRYPCEIATKAQEEEAINVPTFIATPADLVKCQENDIRIQELIQALKNPDSVSPALRRTSKNFEIVDDVLYKKNPNSVGQDKLLVIPHGLKHEILYSHHNEPLSGHLGMARTLNKIKKSYFWDGMTKDVKKYVRGCQDCQSRKGPTNVKPAGLLQPIPVGSPFEMVGIDLLGPFRRSSKGKTFGKTFIVVATDYATRWAEAKALTNGKAEGVAKFLLEQIICRHGVAKFLLEQIICRHGAPKKLLSDRGAVFQSQLVTELLRLMGTTNMISKYTSTSQKDWDECLPHVIFAYNTATQESTKYSPFELVYGREAVLPTQAELAVIPTTEYALKTREHILKIRAEAKLNIHQQQRKDKLFVWVELCESCSSMLAMEVVSAIALSAKDKRLVKV</sequence>
<dbReference type="SUPFAM" id="SSF50630">
    <property type="entry name" value="Acid proteases"/>
    <property type="match status" value="1"/>
</dbReference>
<dbReference type="GO" id="GO:0015074">
    <property type="term" value="P:DNA integration"/>
    <property type="evidence" value="ECO:0007669"/>
    <property type="project" value="InterPro"/>
</dbReference>
<keyword evidence="3" id="KW-0548">Nucleotidyltransferase</keyword>
<dbReference type="AlphaFoldDB" id="A0AAW1N3Y3"/>
<dbReference type="GO" id="GO:0003964">
    <property type="term" value="F:RNA-directed DNA polymerase activity"/>
    <property type="evidence" value="ECO:0007669"/>
    <property type="project" value="UniProtKB-KW"/>
</dbReference>
<dbReference type="CDD" id="cd00303">
    <property type="entry name" value="retropepsin_like"/>
    <property type="match status" value="1"/>
</dbReference>
<keyword evidence="4" id="KW-0540">Nuclease</keyword>
<dbReference type="GO" id="GO:0004190">
    <property type="term" value="F:aspartic-type endopeptidase activity"/>
    <property type="evidence" value="ECO:0007669"/>
    <property type="project" value="InterPro"/>
</dbReference>
<dbReference type="GO" id="GO:0006508">
    <property type="term" value="P:proteolysis"/>
    <property type="evidence" value="ECO:0007669"/>
    <property type="project" value="InterPro"/>
</dbReference>
<protein>
    <recommendedName>
        <fullName evidence="1">RNA-directed DNA polymerase</fullName>
        <ecNumber evidence="1">2.7.7.49</ecNumber>
    </recommendedName>
</protein>
<dbReference type="PROSITE" id="PS50994">
    <property type="entry name" value="INTEGRASE"/>
    <property type="match status" value="1"/>
</dbReference>
<evidence type="ECO:0000313" key="9">
    <source>
        <dbReference type="EMBL" id="KAK9753373.1"/>
    </source>
</evidence>
<evidence type="ECO:0000256" key="5">
    <source>
        <dbReference type="ARBA" id="ARBA00022759"/>
    </source>
</evidence>